<dbReference type="GO" id="GO:0003964">
    <property type="term" value="F:RNA-directed DNA polymerase activity"/>
    <property type="evidence" value="ECO:0007669"/>
    <property type="project" value="UniProtKB-KW"/>
</dbReference>
<name>A0A5B6VUL4_9ROSI</name>
<keyword evidence="1" id="KW-0695">RNA-directed DNA polymerase</keyword>
<evidence type="ECO:0000313" key="1">
    <source>
        <dbReference type="EMBL" id="KAA3472881.1"/>
    </source>
</evidence>
<comment type="caution">
    <text evidence="1">The sequence shown here is derived from an EMBL/GenBank/DDBJ whole genome shotgun (WGS) entry which is preliminary data.</text>
</comment>
<dbReference type="Gene3D" id="3.10.10.10">
    <property type="entry name" value="HIV Type 1 Reverse Transcriptase, subunit A, domain 1"/>
    <property type="match status" value="1"/>
</dbReference>
<keyword evidence="1" id="KW-0808">Transferase</keyword>
<sequence>MEFDGEVVKFNIYEAMNRPNKITNVSNVDIIGPLTKLHLEYHDKNELQIRSGSRLNSQFAKRLLIWSIAITEKSRLLKLELKPLLVHLKFARWRKYVAGNNLKDYKRTFAKINGLGPLTCMHKIPIVENAIPKRETQRRLNLPMMEVVRKEVQKVLDAGMIYSISGSN</sequence>
<dbReference type="Proteomes" id="UP000325315">
    <property type="component" value="Unassembled WGS sequence"/>
</dbReference>
<accession>A0A5B6VUL4</accession>
<gene>
    <name evidence="1" type="ORF">EPI10_023305</name>
</gene>
<dbReference type="InterPro" id="IPR043502">
    <property type="entry name" value="DNA/RNA_pol_sf"/>
</dbReference>
<reference evidence="2" key="1">
    <citation type="journal article" date="2019" name="Plant Biotechnol. J.">
        <title>Genome sequencing of the Australian wild diploid species Gossypium australe highlights disease resistance and delayed gland morphogenesis.</title>
        <authorList>
            <person name="Cai Y."/>
            <person name="Cai X."/>
            <person name="Wang Q."/>
            <person name="Wang P."/>
            <person name="Zhang Y."/>
            <person name="Cai C."/>
            <person name="Xu Y."/>
            <person name="Wang K."/>
            <person name="Zhou Z."/>
            <person name="Wang C."/>
            <person name="Geng S."/>
            <person name="Li B."/>
            <person name="Dong Q."/>
            <person name="Hou Y."/>
            <person name="Wang H."/>
            <person name="Ai P."/>
            <person name="Liu Z."/>
            <person name="Yi F."/>
            <person name="Sun M."/>
            <person name="An G."/>
            <person name="Cheng J."/>
            <person name="Zhang Y."/>
            <person name="Shi Q."/>
            <person name="Xie Y."/>
            <person name="Shi X."/>
            <person name="Chang Y."/>
            <person name="Huang F."/>
            <person name="Chen Y."/>
            <person name="Hong S."/>
            <person name="Mi L."/>
            <person name="Sun Q."/>
            <person name="Zhang L."/>
            <person name="Zhou B."/>
            <person name="Peng R."/>
            <person name="Zhang X."/>
            <person name="Liu F."/>
        </authorList>
    </citation>
    <scope>NUCLEOTIDE SEQUENCE [LARGE SCALE GENOMIC DNA]</scope>
    <source>
        <strain evidence="2">cv. PA1801</strain>
    </source>
</reference>
<evidence type="ECO:0000313" key="2">
    <source>
        <dbReference type="Proteomes" id="UP000325315"/>
    </source>
</evidence>
<proteinExistence type="predicted"/>
<protein>
    <submittedName>
        <fullName evidence="1">Reverse transcriptase</fullName>
    </submittedName>
</protein>
<organism evidence="1 2">
    <name type="scientific">Gossypium australe</name>
    <dbReference type="NCBI Taxonomy" id="47621"/>
    <lineage>
        <taxon>Eukaryota</taxon>
        <taxon>Viridiplantae</taxon>
        <taxon>Streptophyta</taxon>
        <taxon>Embryophyta</taxon>
        <taxon>Tracheophyta</taxon>
        <taxon>Spermatophyta</taxon>
        <taxon>Magnoliopsida</taxon>
        <taxon>eudicotyledons</taxon>
        <taxon>Gunneridae</taxon>
        <taxon>Pentapetalae</taxon>
        <taxon>rosids</taxon>
        <taxon>malvids</taxon>
        <taxon>Malvales</taxon>
        <taxon>Malvaceae</taxon>
        <taxon>Malvoideae</taxon>
        <taxon>Gossypium</taxon>
    </lineage>
</organism>
<keyword evidence="2" id="KW-1185">Reference proteome</keyword>
<dbReference type="SUPFAM" id="SSF56672">
    <property type="entry name" value="DNA/RNA polymerases"/>
    <property type="match status" value="1"/>
</dbReference>
<keyword evidence="1" id="KW-0548">Nucleotidyltransferase</keyword>
<dbReference type="EMBL" id="SMMG02000005">
    <property type="protein sequence ID" value="KAA3472881.1"/>
    <property type="molecule type" value="Genomic_DNA"/>
</dbReference>
<dbReference type="AlphaFoldDB" id="A0A5B6VUL4"/>